<accession>A0A8H5P1R1</accession>
<organism evidence="2 3">
    <name type="scientific">Fusarium pseudoanthophilum</name>
    <dbReference type="NCBI Taxonomy" id="48495"/>
    <lineage>
        <taxon>Eukaryota</taxon>
        <taxon>Fungi</taxon>
        <taxon>Dikarya</taxon>
        <taxon>Ascomycota</taxon>
        <taxon>Pezizomycotina</taxon>
        <taxon>Sordariomycetes</taxon>
        <taxon>Hypocreomycetidae</taxon>
        <taxon>Hypocreales</taxon>
        <taxon>Nectriaceae</taxon>
        <taxon>Fusarium</taxon>
        <taxon>Fusarium fujikuroi species complex</taxon>
    </lineage>
</organism>
<comment type="caution">
    <text evidence="2">The sequence shown here is derived from an EMBL/GenBank/DDBJ whole genome shotgun (WGS) entry which is preliminary data.</text>
</comment>
<proteinExistence type="predicted"/>
<evidence type="ECO:0000256" key="1">
    <source>
        <dbReference type="SAM" id="MobiDB-lite"/>
    </source>
</evidence>
<feature type="compositionally biased region" description="Polar residues" evidence="1">
    <location>
        <begin position="58"/>
        <end position="69"/>
    </location>
</feature>
<protein>
    <submittedName>
        <fullName evidence="2">Uncharacterized protein</fullName>
    </submittedName>
</protein>
<dbReference type="AlphaFoldDB" id="A0A8H5P1R1"/>
<evidence type="ECO:0000313" key="3">
    <source>
        <dbReference type="Proteomes" id="UP000544095"/>
    </source>
</evidence>
<reference evidence="2 3" key="1">
    <citation type="submission" date="2020-05" db="EMBL/GenBank/DDBJ databases">
        <title>Identification and distribution of gene clusters putatively required for synthesis of sphingolipid metabolism inhibitors in phylogenetically diverse species of the filamentous fungus Fusarium.</title>
        <authorList>
            <person name="Kim H.-S."/>
            <person name="Busman M."/>
            <person name="Brown D.W."/>
            <person name="Divon H."/>
            <person name="Uhlig S."/>
            <person name="Proctor R.H."/>
        </authorList>
    </citation>
    <scope>NUCLEOTIDE SEQUENCE [LARGE SCALE GENOMIC DNA]</scope>
    <source>
        <strain evidence="2 3">NRRL 25211</strain>
    </source>
</reference>
<dbReference type="Proteomes" id="UP000544095">
    <property type="component" value="Unassembled WGS sequence"/>
</dbReference>
<gene>
    <name evidence="2" type="ORF">FPANT_7153</name>
</gene>
<sequence>MLRLQPTTIKIATRDISDAERRSRYRKHLLSRQKVNKKRDDLIQHDREATLEDALNTRIVTPTTDSSIVQDAPGSDDRNESDSEEEERGSSVHLLDYGTISSEETTFVEADHGINRLHRQPDQHRLPFRPRQRLGKPADQQWRHMIGTEAGTDKFEGDHEDAVTAQGHTQPHDNGRDGSVTDEDERDAIEQLLVATVDGSTYETVEVNDELSQSSGELMDAPGDAGELSNSPADEGLEPTTPRRQFPVYSDRLPVEEQPQTPRQLPEARHQSRFDGAYTAPVRGRRVRVEIDDAPVTVRRRRAGRNTSPVGLRTPGFQGLYGGSENADDV</sequence>
<evidence type="ECO:0000313" key="2">
    <source>
        <dbReference type="EMBL" id="KAF5586717.1"/>
    </source>
</evidence>
<feature type="region of interest" description="Disordered" evidence="1">
    <location>
        <begin position="210"/>
        <end position="281"/>
    </location>
</feature>
<feature type="region of interest" description="Disordered" evidence="1">
    <location>
        <begin position="301"/>
        <end position="330"/>
    </location>
</feature>
<name>A0A8H5P1R1_9HYPO</name>
<feature type="region of interest" description="Disordered" evidence="1">
    <location>
        <begin position="164"/>
        <end position="183"/>
    </location>
</feature>
<feature type="region of interest" description="Disordered" evidence="1">
    <location>
        <begin position="56"/>
        <end position="93"/>
    </location>
</feature>
<dbReference type="EMBL" id="JAAOAR010000342">
    <property type="protein sequence ID" value="KAF5586717.1"/>
    <property type="molecule type" value="Genomic_DNA"/>
</dbReference>
<keyword evidence="3" id="KW-1185">Reference proteome</keyword>